<protein>
    <submittedName>
        <fullName evidence="2">Early light-induced chloroplastic-like</fullName>
    </submittedName>
</protein>
<dbReference type="STRING" id="554055.A0A2P6V5U9"/>
<dbReference type="SUPFAM" id="SSF103511">
    <property type="entry name" value="Chlorophyll a-b binding protein"/>
    <property type="match status" value="1"/>
</dbReference>
<name>A0A2P6V5U9_9CHLO</name>
<dbReference type="GO" id="GO:0009507">
    <property type="term" value="C:chloroplast"/>
    <property type="evidence" value="ECO:0007669"/>
    <property type="project" value="UniProtKB-SubCell"/>
</dbReference>
<dbReference type="Proteomes" id="UP000239649">
    <property type="component" value="Unassembled WGS sequence"/>
</dbReference>
<feature type="transmembrane region" description="Helical" evidence="1">
    <location>
        <begin position="88"/>
        <end position="107"/>
    </location>
</feature>
<organism evidence="2 3">
    <name type="scientific">Micractinium conductrix</name>
    <dbReference type="NCBI Taxonomy" id="554055"/>
    <lineage>
        <taxon>Eukaryota</taxon>
        <taxon>Viridiplantae</taxon>
        <taxon>Chlorophyta</taxon>
        <taxon>core chlorophytes</taxon>
        <taxon>Trebouxiophyceae</taxon>
        <taxon>Chlorellales</taxon>
        <taxon>Chlorellaceae</taxon>
        <taxon>Chlorella clade</taxon>
        <taxon>Micractinium</taxon>
    </lineage>
</organism>
<comment type="caution">
    <text evidence="2">The sequence shown here is derived from an EMBL/GenBank/DDBJ whole genome shotgun (WGS) entry which is preliminary data.</text>
</comment>
<keyword evidence="1" id="KW-0812">Transmembrane</keyword>
<keyword evidence="1" id="KW-1133">Transmembrane helix</keyword>
<gene>
    <name evidence="2" type="ORF">C2E20_6988</name>
</gene>
<keyword evidence="1" id="KW-0472">Membrane</keyword>
<evidence type="ECO:0000256" key="1">
    <source>
        <dbReference type="SAM" id="Phobius"/>
    </source>
</evidence>
<accession>A0A2P6V5U9</accession>
<evidence type="ECO:0000313" key="2">
    <source>
        <dbReference type="EMBL" id="PSC69459.1"/>
    </source>
</evidence>
<sequence length="108" mass="11978">MRFNGPVPERVNGRLAMLAFMAIAHREMETGLTMLQQALALPHNYAAWPLLALMGLMVYATFPPALAGAREEDFFWFTVRAEKTNGRAAMLGLAVLAALEYHSGFAFF</sequence>
<proteinExistence type="predicted"/>
<dbReference type="AlphaFoldDB" id="A0A2P6V5U9"/>
<evidence type="ECO:0000313" key="3">
    <source>
        <dbReference type="Proteomes" id="UP000239649"/>
    </source>
</evidence>
<reference evidence="2 3" key="1">
    <citation type="journal article" date="2018" name="Plant J.">
        <title>Genome sequences of Chlorella sorokiniana UTEX 1602 and Micractinium conductrix SAG 241.80: implications to maltose excretion by a green alga.</title>
        <authorList>
            <person name="Arriola M.B."/>
            <person name="Velmurugan N."/>
            <person name="Zhang Y."/>
            <person name="Plunkett M.H."/>
            <person name="Hondzo H."/>
            <person name="Barney B.M."/>
        </authorList>
    </citation>
    <scope>NUCLEOTIDE SEQUENCE [LARGE SCALE GENOMIC DNA]</scope>
    <source>
        <strain evidence="2 3">SAG 241.80</strain>
    </source>
</reference>
<feature type="transmembrane region" description="Helical" evidence="1">
    <location>
        <begin position="45"/>
        <end position="67"/>
    </location>
</feature>
<dbReference type="OrthoDB" id="506855at2759"/>
<dbReference type="EMBL" id="LHPF02000026">
    <property type="protein sequence ID" value="PSC69459.1"/>
    <property type="molecule type" value="Genomic_DNA"/>
</dbReference>
<keyword evidence="3" id="KW-1185">Reference proteome</keyword>